<dbReference type="AlphaFoldDB" id="A0A1F5WNE6"/>
<reference evidence="3 4" key="1">
    <citation type="journal article" date="2016" name="Nat. Commun.">
        <title>Thousands of microbial genomes shed light on interconnected biogeochemical processes in an aquifer system.</title>
        <authorList>
            <person name="Anantharaman K."/>
            <person name="Brown C.T."/>
            <person name="Hug L.A."/>
            <person name="Sharon I."/>
            <person name="Castelle C.J."/>
            <person name="Probst A.J."/>
            <person name="Thomas B.C."/>
            <person name="Singh A."/>
            <person name="Wilkins M.J."/>
            <person name="Karaoz U."/>
            <person name="Brodie E.L."/>
            <person name="Williams K.H."/>
            <person name="Hubbard S.S."/>
            <person name="Banfield J.F."/>
        </authorList>
    </citation>
    <scope>NUCLEOTIDE SEQUENCE [LARGE SCALE GENOMIC DNA]</scope>
</reference>
<feature type="domain" description="GIY-YIG" evidence="2">
    <location>
        <begin position="2"/>
        <end position="77"/>
    </location>
</feature>
<evidence type="ECO:0000313" key="3">
    <source>
        <dbReference type="EMBL" id="OGF77209.1"/>
    </source>
</evidence>
<dbReference type="InterPro" id="IPR000305">
    <property type="entry name" value="GIY-YIG_endonuc"/>
</dbReference>
<dbReference type="InterPro" id="IPR035901">
    <property type="entry name" value="GIY-YIG_endonuc_sf"/>
</dbReference>
<protein>
    <recommendedName>
        <fullName evidence="2">GIY-YIG domain-containing protein</fullName>
    </recommendedName>
</protein>
<comment type="similarity">
    <text evidence="1">Belongs to the UPF0213 family.</text>
</comment>
<dbReference type="PROSITE" id="PS50164">
    <property type="entry name" value="GIY_YIG"/>
    <property type="match status" value="1"/>
</dbReference>
<sequence>MKKSGIYILESRRKKIFYIGSTNDIERRLKQHNDGLVRATWFYKPWDLKTFIECASLTEAKKSEYRLKQYKNRKILIKVVKDGIFPWNHKKGL</sequence>
<accession>A0A1F5WNE6</accession>
<dbReference type="Pfam" id="PF01541">
    <property type="entry name" value="GIY-YIG"/>
    <property type="match status" value="1"/>
</dbReference>
<proteinExistence type="inferred from homology"/>
<gene>
    <name evidence="3" type="ORF">A3F23_01830</name>
</gene>
<dbReference type="Gene3D" id="3.40.1440.10">
    <property type="entry name" value="GIY-YIG endonuclease"/>
    <property type="match status" value="1"/>
</dbReference>
<dbReference type="EMBL" id="MFHT01000029">
    <property type="protein sequence ID" value="OGF77209.1"/>
    <property type="molecule type" value="Genomic_DNA"/>
</dbReference>
<evidence type="ECO:0000313" key="4">
    <source>
        <dbReference type="Proteomes" id="UP000177723"/>
    </source>
</evidence>
<dbReference type="PANTHER" id="PTHR34477">
    <property type="entry name" value="UPF0213 PROTEIN YHBQ"/>
    <property type="match status" value="1"/>
</dbReference>
<dbReference type="PANTHER" id="PTHR34477:SF1">
    <property type="entry name" value="UPF0213 PROTEIN YHBQ"/>
    <property type="match status" value="1"/>
</dbReference>
<name>A0A1F5WNE6_9BACT</name>
<evidence type="ECO:0000256" key="1">
    <source>
        <dbReference type="ARBA" id="ARBA00007435"/>
    </source>
</evidence>
<comment type="caution">
    <text evidence="3">The sequence shown here is derived from an EMBL/GenBank/DDBJ whole genome shotgun (WGS) entry which is preliminary data.</text>
</comment>
<dbReference type="Proteomes" id="UP000177723">
    <property type="component" value="Unassembled WGS sequence"/>
</dbReference>
<dbReference type="InterPro" id="IPR050190">
    <property type="entry name" value="UPF0213_domain"/>
</dbReference>
<dbReference type="SMART" id="SM00465">
    <property type="entry name" value="GIYc"/>
    <property type="match status" value="1"/>
</dbReference>
<dbReference type="SUPFAM" id="SSF82771">
    <property type="entry name" value="GIY-YIG endonuclease"/>
    <property type="match status" value="1"/>
</dbReference>
<organism evidence="3 4">
    <name type="scientific">Candidatus Giovannonibacteria bacterium RIFCSPHIGHO2_12_FULL_43_15</name>
    <dbReference type="NCBI Taxonomy" id="1798341"/>
    <lineage>
        <taxon>Bacteria</taxon>
        <taxon>Candidatus Giovannoniibacteriota</taxon>
    </lineage>
</organism>
<evidence type="ECO:0000259" key="2">
    <source>
        <dbReference type="PROSITE" id="PS50164"/>
    </source>
</evidence>